<gene>
    <name evidence="8" type="ORF">NQ314_005004</name>
</gene>
<comment type="caution">
    <text evidence="8">The sequence shown here is derived from an EMBL/GenBank/DDBJ whole genome shotgun (WGS) entry which is preliminary data.</text>
</comment>
<dbReference type="PRINTS" id="PR00171">
    <property type="entry name" value="SUGRTRNSPORT"/>
</dbReference>
<evidence type="ECO:0000256" key="6">
    <source>
        <dbReference type="SAM" id="Phobius"/>
    </source>
</evidence>
<evidence type="ECO:0000313" key="9">
    <source>
        <dbReference type="Proteomes" id="UP001162156"/>
    </source>
</evidence>
<dbReference type="InterPro" id="IPR050549">
    <property type="entry name" value="MFS_Trehalose_Transporter"/>
</dbReference>
<evidence type="ECO:0000256" key="1">
    <source>
        <dbReference type="ARBA" id="ARBA00004141"/>
    </source>
</evidence>
<dbReference type="GO" id="GO:0016020">
    <property type="term" value="C:membrane"/>
    <property type="evidence" value="ECO:0007669"/>
    <property type="project" value="UniProtKB-SubCell"/>
</dbReference>
<dbReference type="InterPro" id="IPR005829">
    <property type="entry name" value="Sugar_transporter_CS"/>
</dbReference>
<dbReference type="AlphaFoldDB" id="A0AAV8ZKD6"/>
<sequence length="292" mass="32349">MLYFGRLFTGMAAGACCTAVPIYINEIAHKSIRGALGSYYQLMVTFGIFLAYLVGKYLTSINYTLLCFCVPFGFVFSFIFAPETPTYLLKRGLSNEAKLSLTKLRGESYDVDSEINEIEGFLKEGTRIFSGVNSVIYYTSKIFVTSGANIDPQTASIIVGTVQVIATFISSLVIEKLGRRILLFVSSLIVTISLFQLAVYFTLKHRTNIDDHLLMELSFLPVASLCLFIIAFSLGLGPVPWFLTAELFPIEIKSVMASVAATFNWFFGFIVVKFYLSISGSIETKGRIDISP</sequence>
<dbReference type="Proteomes" id="UP001162156">
    <property type="component" value="Unassembled WGS sequence"/>
</dbReference>
<feature type="transmembrane region" description="Helical" evidence="6">
    <location>
        <begin position="255"/>
        <end position="276"/>
    </location>
</feature>
<feature type="transmembrane region" description="Helical" evidence="6">
    <location>
        <begin position="155"/>
        <end position="174"/>
    </location>
</feature>
<feature type="transmembrane region" description="Helical" evidence="6">
    <location>
        <begin position="213"/>
        <end position="235"/>
    </location>
</feature>
<feature type="transmembrane region" description="Helical" evidence="6">
    <location>
        <begin position="180"/>
        <end position="201"/>
    </location>
</feature>
<keyword evidence="3 6" id="KW-1133">Transmembrane helix</keyword>
<dbReference type="GO" id="GO:0022857">
    <property type="term" value="F:transmembrane transporter activity"/>
    <property type="evidence" value="ECO:0007669"/>
    <property type="project" value="InterPro"/>
</dbReference>
<reference evidence="8" key="1">
    <citation type="journal article" date="2023" name="Insect Mol. Biol.">
        <title>Genome sequencing provides insights into the evolution of gene families encoding plant cell wall-degrading enzymes in longhorned beetles.</title>
        <authorList>
            <person name="Shin N.R."/>
            <person name="Okamura Y."/>
            <person name="Kirsch R."/>
            <person name="Pauchet Y."/>
        </authorList>
    </citation>
    <scope>NUCLEOTIDE SEQUENCE</scope>
    <source>
        <strain evidence="8">RBIC_L_NR</strain>
    </source>
</reference>
<feature type="transmembrane region" description="Helical" evidence="6">
    <location>
        <begin position="61"/>
        <end position="81"/>
    </location>
</feature>
<keyword evidence="4 6" id="KW-0472">Membrane</keyword>
<feature type="transmembrane region" description="Helical" evidence="6">
    <location>
        <begin position="36"/>
        <end position="55"/>
    </location>
</feature>
<dbReference type="PANTHER" id="PTHR48021:SF1">
    <property type="entry name" value="GH07001P-RELATED"/>
    <property type="match status" value="1"/>
</dbReference>
<dbReference type="PROSITE" id="PS00216">
    <property type="entry name" value="SUGAR_TRANSPORT_1"/>
    <property type="match status" value="1"/>
</dbReference>
<name>A0AAV8ZKD6_9CUCU</name>
<dbReference type="Pfam" id="PF00083">
    <property type="entry name" value="Sugar_tr"/>
    <property type="match status" value="2"/>
</dbReference>
<dbReference type="InterPro" id="IPR036259">
    <property type="entry name" value="MFS_trans_sf"/>
</dbReference>
<organism evidence="8 9">
    <name type="scientific">Rhamnusium bicolor</name>
    <dbReference type="NCBI Taxonomy" id="1586634"/>
    <lineage>
        <taxon>Eukaryota</taxon>
        <taxon>Metazoa</taxon>
        <taxon>Ecdysozoa</taxon>
        <taxon>Arthropoda</taxon>
        <taxon>Hexapoda</taxon>
        <taxon>Insecta</taxon>
        <taxon>Pterygota</taxon>
        <taxon>Neoptera</taxon>
        <taxon>Endopterygota</taxon>
        <taxon>Coleoptera</taxon>
        <taxon>Polyphaga</taxon>
        <taxon>Cucujiformia</taxon>
        <taxon>Chrysomeloidea</taxon>
        <taxon>Cerambycidae</taxon>
        <taxon>Lepturinae</taxon>
        <taxon>Rhagiini</taxon>
        <taxon>Rhamnusium</taxon>
    </lineage>
</organism>
<dbReference type="Gene3D" id="1.20.1250.20">
    <property type="entry name" value="MFS general substrate transporter like domains"/>
    <property type="match status" value="2"/>
</dbReference>
<dbReference type="InterPro" id="IPR005828">
    <property type="entry name" value="MFS_sugar_transport-like"/>
</dbReference>
<evidence type="ECO:0000256" key="5">
    <source>
        <dbReference type="ARBA" id="ARBA00023180"/>
    </source>
</evidence>
<protein>
    <recommendedName>
        <fullName evidence="7">Major facilitator superfamily (MFS) profile domain-containing protein</fullName>
    </recommendedName>
</protein>
<dbReference type="EMBL" id="JANEYF010001388">
    <property type="protein sequence ID" value="KAJ8964304.1"/>
    <property type="molecule type" value="Genomic_DNA"/>
</dbReference>
<keyword evidence="2 6" id="KW-0812">Transmembrane</keyword>
<feature type="domain" description="Major facilitator superfamily (MFS) profile" evidence="7">
    <location>
        <begin position="1"/>
        <end position="292"/>
    </location>
</feature>
<accession>A0AAV8ZKD6</accession>
<comment type="subcellular location">
    <subcellularLocation>
        <location evidence="1">Membrane</location>
        <topology evidence="1">Multi-pass membrane protein</topology>
    </subcellularLocation>
</comment>
<keyword evidence="9" id="KW-1185">Reference proteome</keyword>
<dbReference type="PROSITE" id="PS50850">
    <property type="entry name" value="MFS"/>
    <property type="match status" value="1"/>
</dbReference>
<proteinExistence type="predicted"/>
<keyword evidence="5" id="KW-0325">Glycoprotein</keyword>
<dbReference type="PROSITE" id="PS00217">
    <property type="entry name" value="SUGAR_TRANSPORT_2"/>
    <property type="match status" value="1"/>
</dbReference>
<dbReference type="SUPFAM" id="SSF103473">
    <property type="entry name" value="MFS general substrate transporter"/>
    <property type="match status" value="1"/>
</dbReference>
<dbReference type="InterPro" id="IPR003663">
    <property type="entry name" value="Sugar/inositol_transpt"/>
</dbReference>
<evidence type="ECO:0000256" key="4">
    <source>
        <dbReference type="ARBA" id="ARBA00023136"/>
    </source>
</evidence>
<dbReference type="PANTHER" id="PTHR48021">
    <property type="match status" value="1"/>
</dbReference>
<evidence type="ECO:0000256" key="3">
    <source>
        <dbReference type="ARBA" id="ARBA00022989"/>
    </source>
</evidence>
<evidence type="ECO:0000256" key="2">
    <source>
        <dbReference type="ARBA" id="ARBA00022692"/>
    </source>
</evidence>
<evidence type="ECO:0000313" key="8">
    <source>
        <dbReference type="EMBL" id="KAJ8964304.1"/>
    </source>
</evidence>
<feature type="transmembrane region" description="Helical" evidence="6">
    <location>
        <begin position="6"/>
        <end position="24"/>
    </location>
</feature>
<dbReference type="InterPro" id="IPR020846">
    <property type="entry name" value="MFS_dom"/>
</dbReference>
<evidence type="ECO:0000259" key="7">
    <source>
        <dbReference type="PROSITE" id="PS50850"/>
    </source>
</evidence>